<dbReference type="GO" id="GO:0004197">
    <property type="term" value="F:cysteine-type endopeptidase activity"/>
    <property type="evidence" value="ECO:0000318"/>
    <property type="project" value="GO_Central"/>
</dbReference>
<name>A8B4V5_GIAIC</name>
<dbReference type="SUPFAM" id="SSF75001">
    <property type="entry name" value="Dipeptidyl peptidase I (cathepsin C), exclusion domain"/>
    <property type="match status" value="1"/>
</dbReference>
<keyword evidence="5" id="KW-0788">Thiol protease</keyword>
<dbReference type="STRING" id="184922.A8B4V5"/>
<dbReference type="GO" id="GO:0051603">
    <property type="term" value="P:proteolysis involved in protein catabolic process"/>
    <property type="evidence" value="ECO:0000318"/>
    <property type="project" value="GO_Central"/>
</dbReference>
<keyword evidence="10" id="KW-1185">Reference proteome</keyword>
<dbReference type="FunFam" id="3.90.70.10:FF:000163">
    <property type="entry name" value="Dipeptidyl-peptidase I"/>
    <property type="match status" value="1"/>
</dbReference>
<dbReference type="Proteomes" id="UP000001548">
    <property type="component" value="Unassembled WGS sequence"/>
</dbReference>
<dbReference type="SUPFAM" id="SSF54001">
    <property type="entry name" value="Cysteine proteinases"/>
    <property type="match status" value="1"/>
</dbReference>
<comment type="caution">
    <text evidence="9">The sequence shown here is derived from an EMBL/GenBank/DDBJ whole genome shotgun (WGS) entry which is preliminary data.</text>
</comment>
<keyword evidence="3" id="KW-0645">Protease</keyword>
<evidence type="ECO:0000313" key="9">
    <source>
        <dbReference type="EMBL" id="KAE8303782.1"/>
    </source>
</evidence>
<protein>
    <submittedName>
        <fullName evidence="9">Dipeptidyl-peptidase I</fullName>
    </submittedName>
</protein>
<dbReference type="InterPro" id="IPR025660">
    <property type="entry name" value="Pept_his_AS"/>
</dbReference>
<reference evidence="9 10" key="1">
    <citation type="journal article" date="2007" name="Science">
        <title>Genomic minimalism in the early diverging intestinal parasite Giardia lamblia.</title>
        <authorList>
            <person name="Morrison H.G."/>
            <person name="McArthur A.G."/>
            <person name="Gillin F.D."/>
            <person name="Aley S.B."/>
            <person name="Adam R.D."/>
            <person name="Olsen G.J."/>
            <person name="Best A.A."/>
            <person name="Cande W.Z."/>
            <person name="Chen F."/>
            <person name="Cipriano M.J."/>
            <person name="Davids B.J."/>
            <person name="Dawson S.C."/>
            <person name="Elmendorf H.G."/>
            <person name="Hehl A.B."/>
            <person name="Holder M.E."/>
            <person name="Huse S.M."/>
            <person name="Kim U.U."/>
            <person name="Lasek-Nesselquist E."/>
            <person name="Manning G."/>
            <person name="Nigam A."/>
            <person name="Nixon J.E."/>
            <person name="Palm D."/>
            <person name="Passamaneck N.E."/>
            <person name="Prabhu A."/>
            <person name="Reich C.I."/>
            <person name="Reiner D.S."/>
            <person name="Samuelson J."/>
            <person name="Svard S.G."/>
            <person name="Sogin M.L."/>
        </authorList>
    </citation>
    <scope>NUCLEOTIDE SEQUENCE [LARGE SCALE GENOMIC DNA]</scope>
    <source>
        <strain evidence="9 10">WB C6</strain>
    </source>
</reference>
<comment type="cofactor">
    <cofactor evidence="1">
        <name>chloride</name>
        <dbReference type="ChEBI" id="CHEBI:17996"/>
    </cofactor>
</comment>
<dbReference type="RefSeq" id="XP_001709706.1">
    <property type="nucleotide sequence ID" value="XM_001709654.1"/>
</dbReference>
<dbReference type="MEROPS" id="C01.102"/>
<dbReference type="EMBL" id="AACB03000002">
    <property type="protein sequence ID" value="KAE8303782.1"/>
    <property type="molecule type" value="Genomic_DNA"/>
</dbReference>
<dbReference type="InterPro" id="IPR014882">
    <property type="entry name" value="CathepsinC_exc"/>
</dbReference>
<evidence type="ECO:0000256" key="4">
    <source>
        <dbReference type="ARBA" id="ARBA00022801"/>
    </source>
</evidence>
<dbReference type="InterPro" id="IPR000668">
    <property type="entry name" value="Peptidase_C1A_C"/>
</dbReference>
<evidence type="ECO:0000313" key="10">
    <source>
        <dbReference type="Proteomes" id="UP000001548"/>
    </source>
</evidence>
<dbReference type="PRINTS" id="PR00705">
    <property type="entry name" value="PAPAIN"/>
</dbReference>
<accession>A8B4V5</accession>
<dbReference type="PROSITE" id="PS00639">
    <property type="entry name" value="THIOL_PROTEASE_HIS"/>
    <property type="match status" value="1"/>
</dbReference>
<dbReference type="VEuPathDB" id="GiardiaDB:GL50803_14566"/>
<dbReference type="InterPro" id="IPR013128">
    <property type="entry name" value="Peptidase_C1A"/>
</dbReference>
<evidence type="ECO:0000256" key="5">
    <source>
        <dbReference type="ARBA" id="ARBA00022807"/>
    </source>
</evidence>
<dbReference type="CDD" id="cd02621">
    <property type="entry name" value="Peptidase_C1A_CathepsinC"/>
    <property type="match status" value="1"/>
</dbReference>
<keyword evidence="7" id="KW-1015">Disulfide bond</keyword>
<dbReference type="OMA" id="MNSRIMI"/>
<dbReference type="Gene3D" id="2.40.128.80">
    <property type="entry name" value="Cathepsin C, exclusion domain"/>
    <property type="match status" value="1"/>
</dbReference>
<evidence type="ECO:0000256" key="2">
    <source>
        <dbReference type="ARBA" id="ARBA00008455"/>
    </source>
</evidence>
<dbReference type="GeneID" id="5702630"/>
<keyword evidence="4" id="KW-0378">Hydrolase</keyword>
<sequence length="541" mass="59977">MLFILALLGLLLSDTPAWCLGDQVLGVWSLQFTDFKYSGGNGTDRFECPANIAATTTKRIRLLAPNIAINEQTGATGTWTMAYTEGLEIRLNGLNYLFYFAWKEYPLEGRVMVNSSCWLSAPGMGWVKKDGIGNASQACLYAELISADSSTLYNIRDENAPGPVNPTDQTSQGEALLSRHATLPSRKLPVPLPTGAHYRKLLSANKLRYAKREFRREFSHNLFGFGSESETRNVPYKGDTLPDDFDWRDVNGVSYIPGVLDQGACGSCFTFGAVQAMNSRIMIATNRTDPVGTKTILSTEHALDCNVYSQGCDGGFPEHVLRFAETNGIMTEDDYYIPYTSGTDGVTRECKTSPGSRRYYFTAGQQLGGYYGAVTDPVEMQWELYRHGPYPVSIYVDSDGYFSRGDLYGPADNHETVDSDDPERHYFISEVNHCVLLIGWGTFANGTKYWIILNSWGESWNDRGTMKIAMGTNAYGIESSPTTLYWIPHNPVSSQPQVHIRFILRALLFLVAGLCGLSVIGLLIAICVVKSRGTKYRPIIA</sequence>
<dbReference type="InterPro" id="IPR038765">
    <property type="entry name" value="Papain-like_cys_pep_sf"/>
</dbReference>
<proteinExistence type="inferred from homology"/>
<dbReference type="Pfam" id="PF08773">
    <property type="entry name" value="CathepsinC_exc"/>
    <property type="match status" value="1"/>
</dbReference>
<dbReference type="PANTHER" id="PTHR12411">
    <property type="entry name" value="CYSTEINE PROTEASE FAMILY C1-RELATED"/>
    <property type="match status" value="1"/>
</dbReference>
<dbReference type="InterPro" id="IPR039412">
    <property type="entry name" value="CatC"/>
</dbReference>
<dbReference type="Pfam" id="PF00112">
    <property type="entry name" value="Peptidase_C1"/>
    <property type="match status" value="1"/>
</dbReference>
<dbReference type="KEGG" id="gla:GL50803_0014566"/>
<organism evidence="9 10">
    <name type="scientific">Giardia intestinalis (strain ATCC 50803 / WB clone C6)</name>
    <name type="common">Giardia lamblia</name>
    <dbReference type="NCBI Taxonomy" id="184922"/>
    <lineage>
        <taxon>Eukaryota</taxon>
        <taxon>Metamonada</taxon>
        <taxon>Diplomonadida</taxon>
        <taxon>Hexamitidae</taxon>
        <taxon>Giardiinae</taxon>
        <taxon>Giardia</taxon>
    </lineage>
</organism>
<dbReference type="GO" id="GO:0005615">
    <property type="term" value="C:extracellular space"/>
    <property type="evidence" value="ECO:0000318"/>
    <property type="project" value="GO_Central"/>
</dbReference>
<dbReference type="InterPro" id="IPR036496">
    <property type="entry name" value="CathepsinC_exc_dom_sf"/>
</dbReference>
<comment type="similarity">
    <text evidence="2">Belongs to the peptidase C1 family.</text>
</comment>
<evidence type="ECO:0000256" key="8">
    <source>
        <dbReference type="ARBA" id="ARBA00023180"/>
    </source>
</evidence>
<dbReference type="SMART" id="SM00645">
    <property type="entry name" value="Pept_C1"/>
    <property type="match status" value="1"/>
</dbReference>
<evidence type="ECO:0000256" key="1">
    <source>
        <dbReference type="ARBA" id="ARBA00001923"/>
    </source>
</evidence>
<dbReference type="Gene3D" id="3.90.70.10">
    <property type="entry name" value="Cysteine proteinases"/>
    <property type="match status" value="1"/>
</dbReference>
<gene>
    <name evidence="9" type="ORF">GL50803_0014566</name>
</gene>
<dbReference type="AlphaFoldDB" id="A8B4V5"/>
<dbReference type="GO" id="GO:0005764">
    <property type="term" value="C:lysosome"/>
    <property type="evidence" value="ECO:0000318"/>
    <property type="project" value="GO_Central"/>
</dbReference>
<keyword evidence="8" id="KW-0325">Glycoprotein</keyword>
<dbReference type="HOGENOM" id="CLU_048219_0_0_1"/>
<evidence type="ECO:0000256" key="3">
    <source>
        <dbReference type="ARBA" id="ARBA00022670"/>
    </source>
</evidence>
<evidence type="ECO:0000256" key="6">
    <source>
        <dbReference type="ARBA" id="ARBA00023145"/>
    </source>
</evidence>
<evidence type="ECO:0000256" key="7">
    <source>
        <dbReference type="ARBA" id="ARBA00023157"/>
    </source>
</evidence>
<keyword evidence="6" id="KW-0865">Zymogen</keyword>